<comment type="caution">
    <text evidence="1">The sequence shown here is derived from an EMBL/GenBank/DDBJ whole genome shotgun (WGS) entry which is preliminary data.</text>
</comment>
<dbReference type="AlphaFoldDB" id="A0A8S9FWQ0"/>
<name>A0A8S9FWQ0_BRACR</name>
<dbReference type="EMBL" id="QGKW02002228">
    <property type="protein sequence ID" value="KAF2537459.1"/>
    <property type="molecule type" value="Genomic_DNA"/>
</dbReference>
<proteinExistence type="predicted"/>
<organism evidence="1 2">
    <name type="scientific">Brassica cretica</name>
    <name type="common">Mustard</name>
    <dbReference type="NCBI Taxonomy" id="69181"/>
    <lineage>
        <taxon>Eukaryota</taxon>
        <taxon>Viridiplantae</taxon>
        <taxon>Streptophyta</taxon>
        <taxon>Embryophyta</taxon>
        <taxon>Tracheophyta</taxon>
        <taxon>Spermatophyta</taxon>
        <taxon>Magnoliopsida</taxon>
        <taxon>eudicotyledons</taxon>
        <taxon>Gunneridae</taxon>
        <taxon>Pentapetalae</taxon>
        <taxon>rosids</taxon>
        <taxon>malvids</taxon>
        <taxon>Brassicales</taxon>
        <taxon>Brassicaceae</taxon>
        <taxon>Brassiceae</taxon>
        <taxon>Brassica</taxon>
    </lineage>
</organism>
<accession>A0A8S9FWQ0</accession>
<dbReference type="Proteomes" id="UP000712281">
    <property type="component" value="Unassembled WGS sequence"/>
</dbReference>
<sequence>MLVVVAEETTSMVVAVETAVVVAADETATGAMVRVVTETATLVAIEETADVESWWKKRIFLVVDCYNSDLPKTLILGTHKVLMILWPKFAKRIYKGKAALPKLCKSSAFSKSLESKVLKLQVSYADEARN</sequence>
<gene>
    <name evidence="1" type="ORF">F2Q68_00020411</name>
</gene>
<protein>
    <submittedName>
        <fullName evidence="1">Uncharacterized protein</fullName>
    </submittedName>
</protein>
<evidence type="ECO:0000313" key="1">
    <source>
        <dbReference type="EMBL" id="KAF2537459.1"/>
    </source>
</evidence>
<reference evidence="1" key="1">
    <citation type="submission" date="2019-12" db="EMBL/GenBank/DDBJ databases">
        <title>Genome sequencing and annotation of Brassica cretica.</title>
        <authorList>
            <person name="Studholme D.J."/>
            <person name="Sarris P.F."/>
        </authorList>
    </citation>
    <scope>NUCLEOTIDE SEQUENCE</scope>
    <source>
        <strain evidence="1">PFS-001/15</strain>
        <tissue evidence="1">Leaf</tissue>
    </source>
</reference>
<evidence type="ECO:0000313" key="2">
    <source>
        <dbReference type="Proteomes" id="UP000712281"/>
    </source>
</evidence>